<evidence type="ECO:0000259" key="10">
    <source>
        <dbReference type="Pfam" id="PF12359"/>
    </source>
</evidence>
<evidence type="ECO:0000313" key="12">
    <source>
        <dbReference type="EMBL" id="CAF3332297.1"/>
    </source>
</evidence>
<dbReference type="Pfam" id="PF12359">
    <property type="entry name" value="DUF3645"/>
    <property type="match status" value="1"/>
</dbReference>
<name>A0A817UJM2_9BILA</name>
<sequence>MFLRNLHQASSYGNYGSFHLKDINKSILNHLFLPHDLPSSADDDYLIQSNHENEYKILECMKDFLQSMGTNNQLPIIEILKKSIQRWSIIQNTKTCSVPILQSTIQELTSGDFLPLYFHAQNAAILIEIDENPPHQPLISSWQVLLPTETITSSLEPHFSCFPTPTYRLSNQCQLSCQVQCELLNDFMNNTIENSKSFKSSYSFNDMREVPIAHYVCQWWIAQFQGIQVDNLVHKPISFKKKHRDQIRYQSSMHPFRRSGLWMTIKVVFHTILTQRLGNIGSIVYKLLITKFLTYVISTRQTLMSYQISSDLLVFCLRKIVRRLNKIETSLSSIYSTDINPWIQRVTEQIKQKLDCITPDSNWQKFIEQNEKLQSSTIQLNASEIKTYQHSWQNLKDYLKKHNSKTSPKRYSRKNDNDSFMSKRVAHDNNALPSVSKLTNDRDDPNGIALTSIEIWIRSSLEEWINRSVLSGKGYACFKDLQSFYEDYQRTALTYYYSENKSTDPIGYSRFILTSLTIICLMHRKLCEDARFERLKLHAIQIPHLLELFEFLVLPNRDDMIRARDLYDYFREFNSKPYPDLLSNIESTNAFGVHFADQSLEMNETLQKIQDQVEQDKKDKVEEVNKEKERYQQLMGKADELKCECELVRFAPKCDKCTIMKQANNIKVHIYESPIPSQRESALAVIFELQMPSEIRCYRDILWQFVNRPNSNPTNQMHEWLSFSPHRAKLSTYFNGSSNCRVKLVSSSQSISHSHFSAPRHVVSTPLDDFFYENGLRVQISPTKVTEFQNECRTLTPELTDPNYKQLQFSIATTKCVQNKVISELSKCSLQLKPAQFIEFGSFRSGHRLQWWNLLSILELDSLPMDEESVAILITHALLQYGPMTMDRDALICFWCPESHQQLLEDHFVDELIVRLERRLKDCECNWQNELMLVIITIIVMRVFTICNSTRKNEMTNLVIKCRNVGEKWIQLIMESIQNPSSPDFDKMDVLRSKIVIIGVVCVLTFSMYTDDSNSIALSNQNVISLLTIVTTIHDNMILSKKKTNMSIFMRNLMRSSERILVSINPKMSELLEKSSYAILNEFCALYWAVIRNKGTMNGNWKKRNTDIHDGWYDGKYESNQVSLDCLKGVFSVNGMTVGFLPDRITSDQLFVRVFGQHIFEVQTAESENSYITKHGYHVDGNVHYEFRHDYNSGGMTLYEKYIKTNDKFQLIPPSCFEKELPAIFTPNYSHWWNENTKLVEFRSICFQDSNFLSNVHYKLSLEEGFLWTCNTESKQYLINRSSSFFQHLFKRYFIRLDDEPHVYMLRENDIIHIHLSRLGIGFKYNIQTNIIASREYSDMYIDENQCFGALTGLKSGLLLSPTTIDNDKNRHYLCRKLIVPFGQVQAKGKFGNNHQIVTIERKSLSVSFLHQYFIFILNDRLRILQPTESPTGWLYLALLHATTSHPLPDQYTGMTGMERAFQLLKSAGSWSDQPFDAVSRNILLQIATISPKVNYYPEHLRCMEKIEWNSDSLPHSLQHFGYYLIAKKLVEASEEWNFMHPASTSNDELQKIFENKKYNENLLAKLYWDYRDSYNPTARLSAQMESEIRRKSETKSYQPDWHSGPLATNYSSLSLTGSLYASGDLNLKDSTQLQCFPLSRWLSSEYELKNIWIGLLKFVEQLKTTEAGNQKDGIERFEVLLSFLHYISSKCASQPYYLQILKSTLKAPCLPLSSVSYPSFTQYENIQEASYQSHRIKLPRNLGRYRYPVANREIQDCFNQNVNYENKSFPDRNIYKHVINQLFKTWRQNGQLRVLLNNIQSHISSIAMVPLDHQGSVGLQQFTFESFQNHYQICHNSTDKGVDQKLLESAEQKFLQPHGNYFIQPTSCIKIINQQKAFPERIFPSTDSQLNALSDIANHFKEHLTESWKNFNLIEEYRKEYPSVDYINQFLDSFRQESKTFWDELTKSITIRNELLFKIGLALRILPTTLISVFLQLWLNDTDSNFSTSSKIMSDESLSALLLTTEQRTLLGGIMVNWVVEQQLERALHFANQKQQEDFEKEMSNVPHANWTPSMHLPWLILELEMNITIREIQIEVARHMIQPMMNENNPSISNIVMQLNMGEGKTSVILPMLAVSVCSSPSSLVRIIVLKSLFPMNYQSLRYKLGGLLNRRVLPFACRRDMNFTDVQVNKIFNRLQHGLSNYDAVLTSPEDILSFDLLTIDKCRQHQFDVGRAMLSIQRWMKMFGRDILDESDEILHVKYQLIYSIGRQQQVDGGLERWNTIQFVLNLVKQHTTNIAQQHHNDIFYKASERRSRFPEFRLLNHRPFPELCQRIANAWLDQKNYRQLDQQLILSFILDANSSIDNVIDRFPYSIIQLFLIMRGLLSSEVLFVALKKRYRVNFGVNQNSKFNRLMAVPFRAKDVAADNTEFGHPDVAIVLTQLSYYYSGLSDSQMLQCFDRLNQDESDPEMIYDEWISLEEENETISSIKQWKTVNLKDYQQRTQRLFPTLRYNMSVINYFLNHFVFPREAKQFPHKLVSSPWDLSASSRTKIITGFSGTNDTQLLLPVHIRQCDLPQLQKTDALVLHNLLQPKNDHYQYLPISTSSDEILNLIVKDKSVIQVILDVGALFVDGTNRQIAVKWLDKTDKNKIDYAVYFESDSIFVCGRQYQHHAFLASPASERLDRCVFYLDEIHTRGTDFKFPNDFRAAVTLGNGLSKDRLVQACMRMRKLGKHHWLSFWSSNEVHQQIQTMKNTSSLLNETENIDDRITLTDILRWVYENTQQSTWDGLHHWATQSLSFQRKVTAFQNIHWKDLLESFTDNMMKNLAKQCLEDEVTKLEIMYGVSKTFQTIFEIYSARCKYSAIFSSVEIHEAVSKRLCAYGGSKTLLAQLLDEEQQRELEREQELEEERHQKRPSPVEPFEPVLHDAIKSLCEEQGPMLNLSKLTSVFCPIADAFLGTTLYSECQPDGWQKNIWATNEFKRVIRTQGESLDPFLRPPRWVLVYRNQHIIFVSPTEANWLMGQLYFLYRKQSFIEQLTTTLRVLLPRMKRDQSILANTTTLTVPPTMFSNRGNFSFPIPVEWLVELFVFNGTIYLESSQEQTAYCQRLGVCPKPRSEIEEDAFEKGWITVDGFVNKSNHRCLLQLQQCLFHSNPLAFIRKLVENRNNIHAPIASHVGSIIMNALKLPF</sequence>
<evidence type="ECO:0000256" key="7">
    <source>
        <dbReference type="SAM" id="Coils"/>
    </source>
</evidence>
<dbReference type="EC" id="3.4.19.12" evidence="2"/>
<feature type="domain" description="DUF6606" evidence="11">
    <location>
        <begin position="27"/>
        <end position="297"/>
    </location>
</feature>
<evidence type="ECO:0000259" key="11">
    <source>
        <dbReference type="Pfam" id="PF20255"/>
    </source>
</evidence>
<evidence type="ECO:0000259" key="9">
    <source>
        <dbReference type="Pfam" id="PF12340"/>
    </source>
</evidence>
<gene>
    <name evidence="12" type="ORF">TIS948_LOCUS21477</name>
</gene>
<comment type="catalytic activity">
    <reaction evidence="1">
        <text>Thiol-dependent hydrolysis of ester, thioester, amide, peptide and isopeptide bonds formed by the C-terminal Gly of ubiquitin (a 76-residue protein attached to proteins as an intracellular targeting signal).</text>
        <dbReference type="EC" id="3.4.19.12"/>
    </reaction>
</comment>
<feature type="coiled-coil region" evidence="7">
    <location>
        <begin position="610"/>
        <end position="644"/>
    </location>
</feature>
<feature type="region of interest" description="Disordered" evidence="8">
    <location>
        <begin position="2882"/>
        <end position="2902"/>
    </location>
</feature>
<dbReference type="GO" id="GO:0004843">
    <property type="term" value="F:cysteine-type deubiquitinase activity"/>
    <property type="evidence" value="ECO:0007669"/>
    <property type="project" value="UniProtKB-EC"/>
</dbReference>
<dbReference type="PANTHER" id="PTHR13367:SF33">
    <property type="entry name" value="P-LOOP CONTAINING NUCLEOSIDE TRIPHOSPHATE HYDROLASE PROTEIN"/>
    <property type="match status" value="1"/>
</dbReference>
<keyword evidence="7" id="KW-0175">Coiled coil</keyword>
<evidence type="ECO:0000256" key="8">
    <source>
        <dbReference type="SAM" id="MobiDB-lite"/>
    </source>
</evidence>
<dbReference type="InterPro" id="IPR022099">
    <property type="entry name" value="DUF3638"/>
</dbReference>
<proteinExistence type="predicted"/>
<keyword evidence="4" id="KW-0833">Ubl conjugation pathway</keyword>
<dbReference type="GO" id="GO:0006508">
    <property type="term" value="P:proteolysis"/>
    <property type="evidence" value="ECO:0007669"/>
    <property type="project" value="UniProtKB-KW"/>
</dbReference>
<evidence type="ECO:0000313" key="13">
    <source>
        <dbReference type="Proteomes" id="UP000663825"/>
    </source>
</evidence>
<accession>A0A817UJM2</accession>
<evidence type="ECO:0000256" key="4">
    <source>
        <dbReference type="ARBA" id="ARBA00022786"/>
    </source>
</evidence>
<evidence type="ECO:0000256" key="1">
    <source>
        <dbReference type="ARBA" id="ARBA00000707"/>
    </source>
</evidence>
<keyword evidence="3" id="KW-0645">Protease</keyword>
<dbReference type="Proteomes" id="UP000663825">
    <property type="component" value="Unassembled WGS sequence"/>
</dbReference>
<feature type="domain" description="DUF3638" evidence="9">
    <location>
        <begin position="2049"/>
        <end position="2279"/>
    </location>
</feature>
<evidence type="ECO:0000256" key="3">
    <source>
        <dbReference type="ARBA" id="ARBA00022670"/>
    </source>
</evidence>
<reference evidence="12" key="1">
    <citation type="submission" date="2021-02" db="EMBL/GenBank/DDBJ databases">
        <authorList>
            <person name="Nowell W R."/>
        </authorList>
    </citation>
    <scope>NUCLEOTIDE SEQUENCE</scope>
</reference>
<dbReference type="Pfam" id="PF12340">
    <property type="entry name" value="DUF3638"/>
    <property type="match status" value="1"/>
</dbReference>
<evidence type="ECO:0000256" key="6">
    <source>
        <dbReference type="ARBA" id="ARBA00022807"/>
    </source>
</evidence>
<dbReference type="InterPro" id="IPR046541">
    <property type="entry name" value="DUF6606"/>
</dbReference>
<dbReference type="PANTHER" id="PTHR13367">
    <property type="entry name" value="UBIQUITIN THIOESTERASE"/>
    <property type="match status" value="1"/>
</dbReference>
<keyword evidence="5" id="KW-0378">Hydrolase</keyword>
<dbReference type="OrthoDB" id="9991011at2759"/>
<feature type="domain" description="DUF3645" evidence="10">
    <location>
        <begin position="2394"/>
        <end position="2422"/>
    </location>
</feature>
<dbReference type="InterPro" id="IPR051346">
    <property type="entry name" value="OTU_Deubiquitinase"/>
</dbReference>
<protein>
    <recommendedName>
        <fullName evidence="2">ubiquitinyl hydrolase 1</fullName>
        <ecNumber evidence="2">3.4.19.12</ecNumber>
    </recommendedName>
</protein>
<feature type="compositionally biased region" description="Basic and acidic residues" evidence="8">
    <location>
        <begin position="2882"/>
        <end position="2894"/>
    </location>
</feature>
<evidence type="ECO:0000256" key="2">
    <source>
        <dbReference type="ARBA" id="ARBA00012759"/>
    </source>
</evidence>
<comment type="caution">
    <text evidence="12">The sequence shown here is derived from an EMBL/GenBank/DDBJ whole genome shotgun (WGS) entry which is preliminary data.</text>
</comment>
<dbReference type="InterPro" id="IPR022105">
    <property type="entry name" value="DUF3645"/>
</dbReference>
<keyword evidence="6" id="KW-0788">Thiol protease</keyword>
<dbReference type="EMBL" id="CAJNXB010003703">
    <property type="protein sequence ID" value="CAF3332297.1"/>
    <property type="molecule type" value="Genomic_DNA"/>
</dbReference>
<evidence type="ECO:0000256" key="5">
    <source>
        <dbReference type="ARBA" id="ARBA00022801"/>
    </source>
</evidence>
<dbReference type="Pfam" id="PF20255">
    <property type="entry name" value="DUF6606"/>
    <property type="match status" value="1"/>
</dbReference>
<organism evidence="12 13">
    <name type="scientific">Rotaria socialis</name>
    <dbReference type="NCBI Taxonomy" id="392032"/>
    <lineage>
        <taxon>Eukaryota</taxon>
        <taxon>Metazoa</taxon>
        <taxon>Spiralia</taxon>
        <taxon>Gnathifera</taxon>
        <taxon>Rotifera</taxon>
        <taxon>Eurotatoria</taxon>
        <taxon>Bdelloidea</taxon>
        <taxon>Philodinida</taxon>
        <taxon>Philodinidae</taxon>
        <taxon>Rotaria</taxon>
    </lineage>
</organism>